<gene>
    <name evidence="1" type="ORF">H2198_001390</name>
</gene>
<reference evidence="1" key="1">
    <citation type="submission" date="2022-10" db="EMBL/GenBank/DDBJ databases">
        <title>Culturing micro-colonial fungi from biological soil crusts in the Mojave desert and describing Neophaeococcomyces mojavensis, and introducing the new genera and species Taxawa tesnikishii.</title>
        <authorList>
            <person name="Kurbessoian T."/>
            <person name="Stajich J.E."/>
        </authorList>
    </citation>
    <scope>NUCLEOTIDE SEQUENCE</scope>
    <source>
        <strain evidence="1">JES_112</strain>
    </source>
</reference>
<keyword evidence="2" id="KW-1185">Reference proteome</keyword>
<comment type="caution">
    <text evidence="1">The sequence shown here is derived from an EMBL/GenBank/DDBJ whole genome shotgun (WGS) entry which is preliminary data.</text>
</comment>
<protein>
    <submittedName>
        <fullName evidence="1">Uncharacterized protein</fullName>
    </submittedName>
</protein>
<dbReference type="EMBL" id="JAPDRQ010000015">
    <property type="protein sequence ID" value="KAJ9662501.1"/>
    <property type="molecule type" value="Genomic_DNA"/>
</dbReference>
<sequence length="619" mass="69925">MNFFWLVARLSLLLCITITGAQDAAKRPNIVFILTDDQDMRMHSLSHMPKVQNLLILEGTAYSRHYAPTALCCPARVSITTGLYAHNHLVTDVDGPFGGWHHVLNQGLDENYLPIWLKQGGYRTYYVGKLYNGMREKMVEKKTAKGWTEADLLVGNHTYQYYAPSFQHIEGDWNNPEKVKIYYNNYTTHQVAEYAYGYLREAVKHDEPFFVGIAPITPHSQVGKDHSPPVPAKKYAGTRSDAKIPRAENFNPSNRSGVNFVWELDKLSEEIVGQLQYHYRCRTEALLSVDDLVEGVIDILKKANQLDNTYIIYSSDNGFHLGHHRLGAGKKCAFEEDINVPLIIRRPGVPKGKKIDIVTTHVDLAPTILDMAGIAQHKYFDGKVIPYTQAAISNADGAGADEHTSVEGWTGAKYKYQKNLKGKKHVNSYKSLRLIGKGYDIMYAVQCHKNAHELYNMNKDPGQMRNLHPTAPAESGHKNPFHSGENQLAGYDIERLLTRVDALLLVLKSCKGNACVKPWKELHHDGNVNNLRDAMNQTFEDKYSKLHKHKKCYTNGTVNIAAEGSQWNPNDLEGDLGTFEVETDRHETAQVVLGTEGDEEPVQGWESPLGYWDDDDDWE</sequence>
<accession>A0ACC3AHT2</accession>
<evidence type="ECO:0000313" key="1">
    <source>
        <dbReference type="EMBL" id="KAJ9662501.1"/>
    </source>
</evidence>
<evidence type="ECO:0000313" key="2">
    <source>
        <dbReference type="Proteomes" id="UP001172386"/>
    </source>
</evidence>
<name>A0ACC3AHT2_9EURO</name>
<dbReference type="Proteomes" id="UP001172386">
    <property type="component" value="Unassembled WGS sequence"/>
</dbReference>
<proteinExistence type="predicted"/>
<organism evidence="1 2">
    <name type="scientific">Neophaeococcomyces mojaviensis</name>
    <dbReference type="NCBI Taxonomy" id="3383035"/>
    <lineage>
        <taxon>Eukaryota</taxon>
        <taxon>Fungi</taxon>
        <taxon>Dikarya</taxon>
        <taxon>Ascomycota</taxon>
        <taxon>Pezizomycotina</taxon>
        <taxon>Eurotiomycetes</taxon>
        <taxon>Chaetothyriomycetidae</taxon>
        <taxon>Chaetothyriales</taxon>
        <taxon>Chaetothyriales incertae sedis</taxon>
        <taxon>Neophaeococcomyces</taxon>
    </lineage>
</organism>